<gene>
    <name evidence="2" type="ORF">EWM64_g9812</name>
</gene>
<evidence type="ECO:0000313" key="2">
    <source>
        <dbReference type="EMBL" id="TFY74200.1"/>
    </source>
</evidence>
<feature type="domain" description="3-beta hydroxysteroid dehydrogenase/isomerase" evidence="1">
    <location>
        <begin position="3"/>
        <end position="77"/>
    </location>
</feature>
<organism evidence="2 3">
    <name type="scientific">Hericium alpestre</name>
    <dbReference type="NCBI Taxonomy" id="135208"/>
    <lineage>
        <taxon>Eukaryota</taxon>
        <taxon>Fungi</taxon>
        <taxon>Dikarya</taxon>
        <taxon>Basidiomycota</taxon>
        <taxon>Agaricomycotina</taxon>
        <taxon>Agaricomycetes</taxon>
        <taxon>Russulales</taxon>
        <taxon>Hericiaceae</taxon>
        <taxon>Hericium</taxon>
    </lineage>
</organism>
<dbReference type="OrthoDB" id="10058185at2759"/>
<proteinExistence type="predicted"/>
<evidence type="ECO:0000259" key="1">
    <source>
        <dbReference type="Pfam" id="PF01073"/>
    </source>
</evidence>
<name>A0A4Y9ZJ43_9AGAM</name>
<dbReference type="GO" id="GO:0006694">
    <property type="term" value="P:steroid biosynthetic process"/>
    <property type="evidence" value="ECO:0007669"/>
    <property type="project" value="InterPro"/>
</dbReference>
<dbReference type="Pfam" id="PF01073">
    <property type="entry name" value="3Beta_HSD"/>
    <property type="match status" value="1"/>
</dbReference>
<dbReference type="EMBL" id="SFCI01002230">
    <property type="protein sequence ID" value="TFY74200.1"/>
    <property type="molecule type" value="Genomic_DNA"/>
</dbReference>
<comment type="caution">
    <text evidence="2">The sequence shown here is derived from an EMBL/GenBank/DDBJ whole genome shotgun (WGS) entry which is preliminary data.</text>
</comment>
<protein>
    <recommendedName>
        <fullName evidence="1">3-beta hydroxysteroid dehydrogenase/isomerase domain-containing protein</fullName>
    </recommendedName>
</protein>
<accession>A0A4Y9ZJ43</accession>
<dbReference type="InterPro" id="IPR036291">
    <property type="entry name" value="NAD(P)-bd_dom_sf"/>
</dbReference>
<keyword evidence="3" id="KW-1185">Reference proteome</keyword>
<dbReference type="Gene3D" id="3.40.50.720">
    <property type="entry name" value="NAD(P)-binding Rossmann-like Domain"/>
    <property type="match status" value="1"/>
</dbReference>
<dbReference type="STRING" id="135208.A0A4Y9ZJ43"/>
<dbReference type="InterPro" id="IPR002225">
    <property type="entry name" value="3Beta_OHSteriod_DH/Estase"/>
</dbReference>
<reference evidence="2 3" key="1">
    <citation type="submission" date="2019-02" db="EMBL/GenBank/DDBJ databases">
        <title>Genome sequencing of the rare red list fungi Hericium alpestre (H. flagellum).</title>
        <authorList>
            <person name="Buettner E."/>
            <person name="Kellner H."/>
        </authorList>
    </citation>
    <scope>NUCLEOTIDE SEQUENCE [LARGE SCALE GENOMIC DNA]</scope>
    <source>
        <strain evidence="2 3">DSM 108284</strain>
    </source>
</reference>
<dbReference type="GO" id="GO:0016616">
    <property type="term" value="F:oxidoreductase activity, acting on the CH-OH group of donors, NAD or NADP as acceptor"/>
    <property type="evidence" value="ECO:0007669"/>
    <property type="project" value="InterPro"/>
</dbReference>
<dbReference type="AlphaFoldDB" id="A0A4Y9ZJ43"/>
<dbReference type="SUPFAM" id="SSF51735">
    <property type="entry name" value="NAD(P)-binding Rossmann-fold domains"/>
    <property type="match status" value="1"/>
</dbReference>
<dbReference type="Proteomes" id="UP000298061">
    <property type="component" value="Unassembled WGS sequence"/>
</dbReference>
<evidence type="ECO:0000313" key="3">
    <source>
        <dbReference type="Proteomes" id="UP000298061"/>
    </source>
</evidence>
<sequence>MIGPGDPQLLLRMARALAEGHHKIQIRGNTNIIDWVYVGNVADAHLLAADRLPSGGDVDASSSDASVAGQVFFITNAADLEPRNVTKIPFWLALCMAYVGEFRAWLTRGTTEFDRYAVLFTSITQWYNIDKARTVLGYQPKVSIEDAIHRAAEWWKKRAGTEADSVTQSEERAESAA</sequence>